<dbReference type="PROSITE" id="PS51671">
    <property type="entry name" value="ACT"/>
    <property type="match status" value="1"/>
</dbReference>
<feature type="domain" description="ACT" evidence="8">
    <location>
        <begin position="338"/>
        <end position="416"/>
    </location>
</feature>
<dbReference type="STRING" id="415426.Hbut_0216"/>
<dbReference type="GO" id="GO:0006567">
    <property type="term" value="P:L-threonine catabolic process"/>
    <property type="evidence" value="ECO:0007669"/>
    <property type="project" value="InterPro"/>
</dbReference>
<keyword evidence="5" id="KW-0100">Branched-chain amino acid biosynthesis</keyword>
<evidence type="ECO:0000256" key="7">
    <source>
        <dbReference type="ARBA" id="ARBA00023239"/>
    </source>
</evidence>
<proteinExistence type="inferred from homology"/>
<dbReference type="CDD" id="cd01562">
    <property type="entry name" value="Thr-dehyd"/>
    <property type="match status" value="1"/>
</dbReference>
<keyword evidence="6" id="KW-0663">Pyridoxal phosphate</keyword>
<comment type="cofactor">
    <cofactor evidence="1">
        <name>pyridoxal 5'-phosphate</name>
        <dbReference type="ChEBI" id="CHEBI:597326"/>
    </cofactor>
</comment>
<dbReference type="InterPro" id="IPR000634">
    <property type="entry name" value="Ser/Thr_deHydtase_PyrdxlP-BS"/>
</dbReference>
<dbReference type="GeneID" id="4781721"/>
<dbReference type="Pfam" id="PF01842">
    <property type="entry name" value="ACT"/>
    <property type="match status" value="1"/>
</dbReference>
<dbReference type="InterPro" id="IPR044561">
    <property type="entry name" value="ACT_ThrD-II-like"/>
</dbReference>
<dbReference type="InterPro" id="IPR005789">
    <property type="entry name" value="Thr_deHydtase_catblc"/>
</dbReference>
<dbReference type="FunFam" id="3.40.50.1100:FF:000005">
    <property type="entry name" value="Threonine dehydratase catabolic"/>
    <property type="match status" value="1"/>
</dbReference>
<dbReference type="Gene3D" id="3.40.50.1100">
    <property type="match status" value="2"/>
</dbReference>
<keyword evidence="7 9" id="KW-0456">Lyase</keyword>
<dbReference type="eggNOG" id="arCOG01431">
    <property type="taxonomic scope" value="Archaea"/>
</dbReference>
<dbReference type="Pfam" id="PF00291">
    <property type="entry name" value="PALP"/>
    <property type="match status" value="1"/>
</dbReference>
<evidence type="ECO:0000256" key="6">
    <source>
        <dbReference type="ARBA" id="ARBA00022898"/>
    </source>
</evidence>
<dbReference type="GO" id="GO:0003941">
    <property type="term" value="F:L-serine ammonia-lyase activity"/>
    <property type="evidence" value="ECO:0007669"/>
    <property type="project" value="TreeGrafter"/>
</dbReference>
<organism evidence="9 10">
    <name type="scientific">Hyperthermus butylicus (strain DSM 5456 / JCM 9403 / PLM1-5)</name>
    <dbReference type="NCBI Taxonomy" id="415426"/>
    <lineage>
        <taxon>Archaea</taxon>
        <taxon>Thermoproteota</taxon>
        <taxon>Thermoprotei</taxon>
        <taxon>Desulfurococcales</taxon>
        <taxon>Pyrodictiaceae</taxon>
        <taxon>Hyperthermus</taxon>
    </lineage>
</organism>
<reference evidence="9 10" key="1">
    <citation type="journal article" date="2007" name="Archaea">
        <title>The genome of Hyperthermus butylicus: a sulfur-reducing, peptide fermenting, neutrophilic Crenarchaeote growing up to 108 degrees C.</title>
        <authorList>
            <person name="Brugger K."/>
            <person name="Chen L."/>
            <person name="Stark M."/>
            <person name="Zibat A."/>
            <person name="Redder P."/>
            <person name="Ruepp A."/>
            <person name="Awayez M."/>
            <person name="She Q."/>
            <person name="Garrett R.A."/>
            <person name="Klenk H.P."/>
        </authorList>
    </citation>
    <scope>NUCLEOTIDE SEQUENCE [LARGE SCALE GENOMIC DNA]</scope>
    <source>
        <strain evidence="10">DSM 5456 / JCM 9403 / PLM1-5</strain>
    </source>
</reference>
<dbReference type="CDD" id="cd04886">
    <property type="entry name" value="ACT_ThrD-II-like"/>
    <property type="match status" value="1"/>
</dbReference>
<dbReference type="RefSeq" id="WP_011821405.1">
    <property type="nucleotide sequence ID" value="NC_008818.1"/>
</dbReference>
<keyword evidence="10" id="KW-1185">Reference proteome</keyword>
<evidence type="ECO:0000256" key="4">
    <source>
        <dbReference type="ARBA" id="ARBA00012096"/>
    </source>
</evidence>
<sequence length="419" mass="44832">MAEAVPSDTRELVRLVYEESLKAREIVSQYAHHTPLDPSATFSRLTRARVYLKYENLQKTGSFKIRGALYKIYSIKNEARGVVAASAGNHAQGVAYAASVFGLPAVIVMPETASIAKVEATKGYGAEVVLYGRVFDDAEAKALEIARERGYTFIPAFDDVKIIAGQGTIAHELIQDLGDFDAVVVPVGGGGLISGIASVLKTVKPGIKVYGVEPENAPKFTKSLEAGRPVRVEIRPTIADGLAVKRPGDITFRIVRELVDDIVTVSEEEIAHAIYMLLERGKVLAEGAGAAALAALLTGKLPVEGRKVVAIVSGGNIDLTALYRVLIRGLAASGRIVTLEGYVPDIPGTLADVAAVIARHRGNILEVVHDRSDLGAPAWHTRLRVTLEVPGPAEAEALLNELAERGYRLRLKGQKPEAP</sequence>
<accession>A2BJC7</accession>
<dbReference type="GO" id="GO:0009097">
    <property type="term" value="P:isoleucine biosynthetic process"/>
    <property type="evidence" value="ECO:0007669"/>
    <property type="project" value="UniProtKB-UniPathway"/>
</dbReference>
<dbReference type="InterPro" id="IPR002912">
    <property type="entry name" value="ACT_dom"/>
</dbReference>
<gene>
    <name evidence="9" type="ordered locus">Hbut_0216</name>
</gene>
<dbReference type="EC" id="4.3.1.19" evidence="4"/>
<dbReference type="SUPFAM" id="SSF55021">
    <property type="entry name" value="ACT-like"/>
    <property type="match status" value="1"/>
</dbReference>
<dbReference type="PANTHER" id="PTHR48078:SF6">
    <property type="entry name" value="L-THREONINE DEHYDRATASE CATABOLIC TDCB"/>
    <property type="match status" value="1"/>
</dbReference>
<dbReference type="KEGG" id="hbu:Hbut_0216"/>
<dbReference type="FunFam" id="3.40.50.1100:FF:000007">
    <property type="entry name" value="L-threonine dehydratase catabolic TdcB"/>
    <property type="match status" value="1"/>
</dbReference>
<comment type="pathway">
    <text evidence="2">Amino-acid biosynthesis; L-isoleucine biosynthesis; 2-oxobutanoate from L-threonine: step 1/1.</text>
</comment>
<dbReference type="NCBIfam" id="TIGR01127">
    <property type="entry name" value="ilvA_1Cterm"/>
    <property type="match status" value="1"/>
</dbReference>
<dbReference type="EnsemblBacteria" id="ABM80088">
    <property type="protein sequence ID" value="ABM80088"/>
    <property type="gene ID" value="Hbut_0216"/>
</dbReference>
<dbReference type="EMBL" id="CP000493">
    <property type="protein sequence ID" value="ABM80088.1"/>
    <property type="molecule type" value="Genomic_DNA"/>
</dbReference>
<dbReference type="PROSITE" id="PS00165">
    <property type="entry name" value="DEHYDRATASE_SER_THR"/>
    <property type="match status" value="1"/>
</dbReference>
<dbReference type="PANTHER" id="PTHR48078">
    <property type="entry name" value="THREONINE DEHYDRATASE, MITOCHONDRIAL-RELATED"/>
    <property type="match status" value="1"/>
</dbReference>
<evidence type="ECO:0000256" key="5">
    <source>
        <dbReference type="ARBA" id="ARBA00022624"/>
    </source>
</evidence>
<protein>
    <recommendedName>
        <fullName evidence="4">threonine ammonia-lyase</fullName>
        <ecNumber evidence="4">4.3.1.19</ecNumber>
    </recommendedName>
</protein>
<evidence type="ECO:0000259" key="8">
    <source>
        <dbReference type="PROSITE" id="PS51671"/>
    </source>
</evidence>
<evidence type="ECO:0000256" key="1">
    <source>
        <dbReference type="ARBA" id="ARBA00001933"/>
    </source>
</evidence>
<dbReference type="Proteomes" id="UP000002593">
    <property type="component" value="Chromosome"/>
</dbReference>
<dbReference type="InterPro" id="IPR045865">
    <property type="entry name" value="ACT-like_dom_sf"/>
</dbReference>
<keyword evidence="5" id="KW-0412">Isoleucine biosynthesis</keyword>
<dbReference type="AlphaFoldDB" id="A2BJC7"/>
<dbReference type="UniPathway" id="UPA00047">
    <property type="reaction ID" value="UER00054"/>
</dbReference>
<dbReference type="InterPro" id="IPR036052">
    <property type="entry name" value="TrpB-like_PALP_sf"/>
</dbReference>
<dbReference type="HOGENOM" id="CLU_021152_4_1_2"/>
<evidence type="ECO:0000313" key="9">
    <source>
        <dbReference type="EMBL" id="ABM80088.1"/>
    </source>
</evidence>
<keyword evidence="5" id="KW-0028">Amino-acid biosynthesis</keyword>
<name>A2BJC7_HYPBU</name>
<dbReference type="GO" id="GO:0004794">
    <property type="term" value="F:threonine deaminase activity"/>
    <property type="evidence" value="ECO:0007669"/>
    <property type="project" value="UniProtKB-EC"/>
</dbReference>
<evidence type="ECO:0000256" key="3">
    <source>
        <dbReference type="ARBA" id="ARBA00010869"/>
    </source>
</evidence>
<dbReference type="GO" id="GO:0006565">
    <property type="term" value="P:L-serine catabolic process"/>
    <property type="evidence" value="ECO:0007669"/>
    <property type="project" value="TreeGrafter"/>
</dbReference>
<dbReference type="InterPro" id="IPR001926">
    <property type="entry name" value="TrpB-like_PALP"/>
</dbReference>
<evidence type="ECO:0000313" key="10">
    <source>
        <dbReference type="Proteomes" id="UP000002593"/>
    </source>
</evidence>
<dbReference type="InterPro" id="IPR050147">
    <property type="entry name" value="Ser/Thr_Dehydratase"/>
</dbReference>
<dbReference type="SUPFAM" id="SSF53686">
    <property type="entry name" value="Tryptophan synthase beta subunit-like PLP-dependent enzymes"/>
    <property type="match status" value="1"/>
</dbReference>
<comment type="similarity">
    <text evidence="3">Belongs to the serine/threonine dehydratase family.</text>
</comment>
<evidence type="ECO:0000256" key="2">
    <source>
        <dbReference type="ARBA" id="ARBA00004810"/>
    </source>
</evidence>
<dbReference type="Gene3D" id="3.30.70.260">
    <property type="match status" value="1"/>
</dbReference>
<dbReference type="GO" id="GO:0030170">
    <property type="term" value="F:pyridoxal phosphate binding"/>
    <property type="evidence" value="ECO:0007669"/>
    <property type="project" value="InterPro"/>
</dbReference>